<dbReference type="PANTHER" id="PTHR24238:SF47">
    <property type="entry name" value="ECDYSTEROIDS_DOPAMINE RECEPTOR-RELATED"/>
    <property type="match status" value="1"/>
</dbReference>
<dbReference type="Gene3D" id="1.20.1070.10">
    <property type="entry name" value="Rhodopsin 7-helix transmembrane proteins"/>
    <property type="match status" value="1"/>
</dbReference>
<dbReference type="GO" id="GO:0016020">
    <property type="term" value="C:membrane"/>
    <property type="evidence" value="ECO:0007669"/>
    <property type="project" value="UniProtKB-SubCell"/>
</dbReference>
<evidence type="ECO:0000256" key="2">
    <source>
        <dbReference type="ARBA" id="ARBA00022692"/>
    </source>
</evidence>
<feature type="transmembrane region" description="Helical" evidence="9">
    <location>
        <begin position="153"/>
        <end position="173"/>
    </location>
</feature>
<evidence type="ECO:0000259" key="10">
    <source>
        <dbReference type="PROSITE" id="PS50262"/>
    </source>
</evidence>
<sequence length="387" mass="43398">MEAPASIIVGLVLYISIILFGIPGNCLILRVYWVKKRKSSTHILILGLAWADLFSCIFLTLRVASAITYLLGDKPGTFLTFMHFLLQTAVATSVTLTGVIAFDRYDCICRSHRRLLSPKWAKVAFGCCLIYGASINIPFLVNIFRPAESIEALLYGFQILCYISALALIVFCYSKVYRTIRRHVQVGVWSSISTDGTRPELHNDSMNSARAVTPDCRGVEMKSVSHAVANNPGVSNLWKPSAPAACDSSVTGPGTARQRSELASYTEGPSDYPRRTHRTPTAGSGRDRRRPNRRPRLGGASSLQSKTTRMLLVTSVVFLIVWLPYWIWTILELWNTYSVWKVHDNVVQALSRMNTCLYLNNAINPILYGLANRRFRQDCRDSLRKIL</sequence>
<dbReference type="Proteomes" id="UP000694845">
    <property type="component" value="Unplaced"/>
</dbReference>
<keyword evidence="6" id="KW-0675">Receptor</keyword>
<dbReference type="CDD" id="cd00637">
    <property type="entry name" value="7tm_classA_rhodopsin-like"/>
    <property type="match status" value="1"/>
</dbReference>
<dbReference type="AlphaFoldDB" id="A0A8B7Z9I7"/>
<keyword evidence="2 9" id="KW-0812">Transmembrane</keyword>
<dbReference type="Pfam" id="PF00001">
    <property type="entry name" value="7tm_1"/>
    <property type="match status" value="1"/>
</dbReference>
<evidence type="ECO:0000313" key="11">
    <source>
        <dbReference type="Proteomes" id="UP000694845"/>
    </source>
</evidence>
<dbReference type="GO" id="GO:0004930">
    <property type="term" value="F:G protein-coupled receptor activity"/>
    <property type="evidence" value="ECO:0007669"/>
    <property type="project" value="UniProtKB-KW"/>
</dbReference>
<dbReference type="OrthoDB" id="6157309at2759"/>
<dbReference type="InterPro" id="IPR000276">
    <property type="entry name" value="GPCR_Rhodpsn"/>
</dbReference>
<dbReference type="PRINTS" id="PR00237">
    <property type="entry name" value="GPCRRHODOPSN"/>
</dbReference>
<protein>
    <submittedName>
        <fullName evidence="12">G-protein coupled receptor 84-like</fullName>
    </submittedName>
</protein>
<name>A0A8B7Z9I7_ACAPL</name>
<keyword evidence="4" id="KW-0297">G-protein coupled receptor</keyword>
<dbReference type="InterPro" id="IPR017452">
    <property type="entry name" value="GPCR_Rhodpsn_7TM"/>
</dbReference>
<feature type="transmembrane region" description="Helical" evidence="9">
    <location>
        <begin position="44"/>
        <end position="72"/>
    </location>
</feature>
<comment type="subcellular location">
    <subcellularLocation>
        <location evidence="1">Membrane</location>
        <topology evidence="1">Multi-pass membrane protein</topology>
    </subcellularLocation>
</comment>
<feature type="region of interest" description="Disordered" evidence="8">
    <location>
        <begin position="245"/>
        <end position="302"/>
    </location>
</feature>
<dbReference type="RefSeq" id="XP_022099921.1">
    <property type="nucleotide sequence ID" value="XM_022244229.1"/>
</dbReference>
<reference evidence="12" key="1">
    <citation type="submission" date="2025-08" db="UniProtKB">
        <authorList>
            <consortium name="RefSeq"/>
        </authorList>
    </citation>
    <scope>IDENTIFICATION</scope>
</reference>
<evidence type="ECO:0000256" key="6">
    <source>
        <dbReference type="ARBA" id="ARBA00023170"/>
    </source>
</evidence>
<gene>
    <name evidence="12" type="primary">LOC110984237</name>
</gene>
<feature type="transmembrane region" description="Helical" evidence="9">
    <location>
        <begin position="6"/>
        <end position="32"/>
    </location>
</feature>
<evidence type="ECO:0000256" key="9">
    <source>
        <dbReference type="SAM" id="Phobius"/>
    </source>
</evidence>
<dbReference type="KEGG" id="aplc:110984237"/>
<dbReference type="GeneID" id="110984237"/>
<organism evidence="11 12">
    <name type="scientific">Acanthaster planci</name>
    <name type="common">Crown-of-thorns starfish</name>
    <dbReference type="NCBI Taxonomy" id="133434"/>
    <lineage>
        <taxon>Eukaryota</taxon>
        <taxon>Metazoa</taxon>
        <taxon>Echinodermata</taxon>
        <taxon>Eleutherozoa</taxon>
        <taxon>Asterozoa</taxon>
        <taxon>Asteroidea</taxon>
        <taxon>Valvatacea</taxon>
        <taxon>Valvatida</taxon>
        <taxon>Acanthasteridae</taxon>
        <taxon>Acanthaster</taxon>
    </lineage>
</organism>
<feature type="compositionally biased region" description="Basic residues" evidence="8">
    <location>
        <begin position="287"/>
        <end position="296"/>
    </location>
</feature>
<evidence type="ECO:0000256" key="4">
    <source>
        <dbReference type="ARBA" id="ARBA00023040"/>
    </source>
</evidence>
<evidence type="ECO:0000313" key="12">
    <source>
        <dbReference type="RefSeq" id="XP_022099921.1"/>
    </source>
</evidence>
<keyword evidence="11" id="KW-1185">Reference proteome</keyword>
<evidence type="ECO:0000256" key="7">
    <source>
        <dbReference type="ARBA" id="ARBA00023224"/>
    </source>
</evidence>
<accession>A0A8B7Z9I7</accession>
<dbReference type="OMA" id="WIWTILE"/>
<dbReference type="SUPFAM" id="SSF81321">
    <property type="entry name" value="Family A G protein-coupled receptor-like"/>
    <property type="match status" value="1"/>
</dbReference>
<dbReference type="PANTHER" id="PTHR24238">
    <property type="entry name" value="G-PROTEIN COUPLED RECEPTOR"/>
    <property type="match status" value="1"/>
</dbReference>
<feature type="transmembrane region" description="Helical" evidence="9">
    <location>
        <begin position="78"/>
        <end position="102"/>
    </location>
</feature>
<feature type="transmembrane region" description="Helical" evidence="9">
    <location>
        <begin position="123"/>
        <end position="141"/>
    </location>
</feature>
<keyword evidence="5 9" id="KW-0472">Membrane</keyword>
<dbReference type="PROSITE" id="PS50262">
    <property type="entry name" value="G_PROTEIN_RECEP_F1_2"/>
    <property type="match status" value="1"/>
</dbReference>
<keyword evidence="7" id="KW-0807">Transducer</keyword>
<feature type="transmembrane region" description="Helical" evidence="9">
    <location>
        <begin position="310"/>
        <end position="328"/>
    </location>
</feature>
<proteinExistence type="predicted"/>
<feature type="domain" description="G-protein coupled receptors family 1 profile" evidence="10">
    <location>
        <begin position="24"/>
        <end position="368"/>
    </location>
</feature>
<evidence type="ECO:0000256" key="5">
    <source>
        <dbReference type="ARBA" id="ARBA00023136"/>
    </source>
</evidence>
<evidence type="ECO:0000256" key="3">
    <source>
        <dbReference type="ARBA" id="ARBA00022989"/>
    </source>
</evidence>
<keyword evidence="3 9" id="KW-1133">Transmembrane helix</keyword>
<evidence type="ECO:0000256" key="8">
    <source>
        <dbReference type="SAM" id="MobiDB-lite"/>
    </source>
</evidence>
<evidence type="ECO:0000256" key="1">
    <source>
        <dbReference type="ARBA" id="ARBA00004141"/>
    </source>
</evidence>